<protein>
    <submittedName>
        <fullName evidence="1">Uncharacterized protein</fullName>
    </submittedName>
</protein>
<dbReference type="OrthoDB" id="2690723at2759"/>
<dbReference type="InParanoid" id="A0A0C3NSE7"/>
<name>A0A0C3NSE7_PISTI</name>
<gene>
    <name evidence="1" type="ORF">M404DRAFT_31431</name>
</gene>
<dbReference type="AlphaFoldDB" id="A0A0C3NSE7"/>
<dbReference type="HOGENOM" id="CLU_855598_0_0_1"/>
<evidence type="ECO:0000313" key="2">
    <source>
        <dbReference type="Proteomes" id="UP000054217"/>
    </source>
</evidence>
<accession>A0A0C3NSE7</accession>
<dbReference type="Proteomes" id="UP000054217">
    <property type="component" value="Unassembled WGS sequence"/>
</dbReference>
<evidence type="ECO:0000313" key="1">
    <source>
        <dbReference type="EMBL" id="KIN98425.1"/>
    </source>
</evidence>
<organism evidence="1 2">
    <name type="scientific">Pisolithus tinctorius Marx 270</name>
    <dbReference type="NCBI Taxonomy" id="870435"/>
    <lineage>
        <taxon>Eukaryota</taxon>
        <taxon>Fungi</taxon>
        <taxon>Dikarya</taxon>
        <taxon>Basidiomycota</taxon>
        <taxon>Agaricomycotina</taxon>
        <taxon>Agaricomycetes</taxon>
        <taxon>Agaricomycetidae</taxon>
        <taxon>Boletales</taxon>
        <taxon>Sclerodermatineae</taxon>
        <taxon>Pisolithaceae</taxon>
        <taxon>Pisolithus</taxon>
    </lineage>
</organism>
<proteinExistence type="predicted"/>
<reference evidence="2" key="2">
    <citation type="submission" date="2015-01" db="EMBL/GenBank/DDBJ databases">
        <title>Evolutionary Origins and Diversification of the Mycorrhizal Mutualists.</title>
        <authorList>
            <consortium name="DOE Joint Genome Institute"/>
            <consortium name="Mycorrhizal Genomics Consortium"/>
            <person name="Kohler A."/>
            <person name="Kuo A."/>
            <person name="Nagy L.G."/>
            <person name="Floudas D."/>
            <person name="Copeland A."/>
            <person name="Barry K.W."/>
            <person name="Cichocki N."/>
            <person name="Veneault-Fourrey C."/>
            <person name="LaButti K."/>
            <person name="Lindquist E.A."/>
            <person name="Lipzen A."/>
            <person name="Lundell T."/>
            <person name="Morin E."/>
            <person name="Murat C."/>
            <person name="Riley R."/>
            <person name="Ohm R."/>
            <person name="Sun H."/>
            <person name="Tunlid A."/>
            <person name="Henrissat B."/>
            <person name="Grigoriev I.V."/>
            <person name="Hibbett D.S."/>
            <person name="Martin F."/>
        </authorList>
    </citation>
    <scope>NUCLEOTIDE SEQUENCE [LARGE SCALE GENOMIC DNA]</scope>
    <source>
        <strain evidence="2">Marx 270</strain>
    </source>
</reference>
<keyword evidence="2" id="KW-1185">Reference proteome</keyword>
<dbReference type="EMBL" id="KN832016">
    <property type="protein sequence ID" value="KIN98425.1"/>
    <property type="molecule type" value="Genomic_DNA"/>
</dbReference>
<sequence length="325" mass="36330">MLGESLLIGGGGRSQKATLDDKAQAHQELEKGAKRVIVGIVIQMQVTNLMNSFLQNGLDRFNVAHTIPLVIDKRWIKKDSYMTGNPMDLDIDQIPLLEIDKTIAMKNWSIPAAGGQHCDIDEKLGLFISQNKHKHMYVEAPAEGLIQRFKEALVLGHKWYNIPHARVNAGPVGKQTELLSQDYAFKLMSFMNSASTHYIHSPIFNLNKLHAMMMSPGGRIIAYVMSALEEKLALCFNTVEFTMAEFKDLNKKASKCDVSVEKDQARDHLWSILNTLKQASPLRQVIVPKVQDVTNVVFAGHLVADSKTLGHLCQALSFIYQSAFD</sequence>
<reference evidence="1 2" key="1">
    <citation type="submission" date="2014-04" db="EMBL/GenBank/DDBJ databases">
        <authorList>
            <consortium name="DOE Joint Genome Institute"/>
            <person name="Kuo A."/>
            <person name="Kohler A."/>
            <person name="Costa M.D."/>
            <person name="Nagy L.G."/>
            <person name="Floudas D."/>
            <person name="Copeland A."/>
            <person name="Barry K.W."/>
            <person name="Cichocki N."/>
            <person name="Veneault-Fourrey C."/>
            <person name="LaButti K."/>
            <person name="Lindquist E.A."/>
            <person name="Lipzen A."/>
            <person name="Lundell T."/>
            <person name="Morin E."/>
            <person name="Murat C."/>
            <person name="Sun H."/>
            <person name="Tunlid A."/>
            <person name="Henrissat B."/>
            <person name="Grigoriev I.V."/>
            <person name="Hibbett D.S."/>
            <person name="Martin F."/>
            <person name="Nordberg H.P."/>
            <person name="Cantor M.N."/>
            <person name="Hua S.X."/>
        </authorList>
    </citation>
    <scope>NUCLEOTIDE SEQUENCE [LARGE SCALE GENOMIC DNA]</scope>
    <source>
        <strain evidence="1 2">Marx 270</strain>
    </source>
</reference>